<dbReference type="InterPro" id="IPR023393">
    <property type="entry name" value="START-like_dom_sf"/>
</dbReference>
<organism evidence="1 2">
    <name type="scientific">Nocardioides albidus</name>
    <dbReference type="NCBI Taxonomy" id="1517589"/>
    <lineage>
        <taxon>Bacteria</taxon>
        <taxon>Bacillati</taxon>
        <taxon>Actinomycetota</taxon>
        <taxon>Actinomycetes</taxon>
        <taxon>Propionibacteriales</taxon>
        <taxon>Nocardioidaceae</taxon>
        <taxon>Nocardioides</taxon>
    </lineage>
</organism>
<evidence type="ECO:0000313" key="1">
    <source>
        <dbReference type="EMBL" id="TNM40520.1"/>
    </source>
</evidence>
<dbReference type="AlphaFoldDB" id="A0A5C4VXC1"/>
<dbReference type="SUPFAM" id="SSF55961">
    <property type="entry name" value="Bet v1-like"/>
    <property type="match status" value="1"/>
</dbReference>
<protein>
    <recommendedName>
        <fullName evidence="3">SRPBCC family protein</fullName>
    </recommendedName>
</protein>
<gene>
    <name evidence="1" type="ORF">FHP29_10780</name>
</gene>
<dbReference type="Pfam" id="PF10604">
    <property type="entry name" value="Polyketide_cyc2"/>
    <property type="match status" value="1"/>
</dbReference>
<reference evidence="1 2" key="1">
    <citation type="journal article" date="2016" name="Int. J. Syst. Evol. Microbiol.">
        <title>Nocardioides albidus sp. nov., an actinobacterium isolated from garden soil.</title>
        <authorList>
            <person name="Singh H."/>
            <person name="Du J."/>
            <person name="Trinh H."/>
            <person name="Won K."/>
            <person name="Yang J.E."/>
            <person name="Yin C."/>
            <person name="Kook M."/>
            <person name="Yi T.H."/>
        </authorList>
    </citation>
    <scope>NUCLEOTIDE SEQUENCE [LARGE SCALE GENOMIC DNA]</scope>
    <source>
        <strain evidence="1 2">CCTCC AB 2015297</strain>
    </source>
</reference>
<dbReference type="EMBL" id="VDMP01000023">
    <property type="protein sequence ID" value="TNM40520.1"/>
    <property type="molecule type" value="Genomic_DNA"/>
</dbReference>
<sequence length="182" mass="19135">MGGGAGAPGGSMMAVMTTNAARELRAEAVIEAPAAHVWALLTDFGQLAQWSPETVRMVPLKPGGLRVGQWYLGVNRRRAVVWPTRSVVAEVVPGRRLVWDTPSSGARWIWELETEPDGPGGPGGPASAARTRVVHRRPVPRALSLGSRIVAPLLLGGNDAHADELEAGMATTLAGLKAAAER</sequence>
<accession>A0A5C4VXC1</accession>
<evidence type="ECO:0008006" key="3">
    <source>
        <dbReference type="Google" id="ProtNLM"/>
    </source>
</evidence>
<dbReference type="Proteomes" id="UP000313231">
    <property type="component" value="Unassembled WGS sequence"/>
</dbReference>
<keyword evidence="2" id="KW-1185">Reference proteome</keyword>
<dbReference type="InterPro" id="IPR019587">
    <property type="entry name" value="Polyketide_cyclase/dehydratase"/>
</dbReference>
<comment type="caution">
    <text evidence="1">The sequence shown here is derived from an EMBL/GenBank/DDBJ whole genome shotgun (WGS) entry which is preliminary data.</text>
</comment>
<dbReference type="Gene3D" id="3.30.530.20">
    <property type="match status" value="1"/>
</dbReference>
<evidence type="ECO:0000313" key="2">
    <source>
        <dbReference type="Proteomes" id="UP000313231"/>
    </source>
</evidence>
<proteinExistence type="predicted"/>
<name>A0A5C4VXC1_9ACTN</name>